<comment type="caution">
    <text evidence="11">The sequence shown here is derived from an EMBL/GenBank/DDBJ whole genome shotgun (WGS) entry which is preliminary data.</text>
</comment>
<keyword evidence="7" id="KW-1133">Transmembrane helix</keyword>
<dbReference type="PANTHER" id="PTHR32282:SF27">
    <property type="entry name" value="PENICILLIN-BINDING PROTEIN 1A"/>
    <property type="match status" value="1"/>
</dbReference>
<evidence type="ECO:0000256" key="9">
    <source>
        <dbReference type="ARBA" id="ARBA00023316"/>
    </source>
</evidence>
<name>A0ABT7WNM7_9GAMM</name>
<accession>A0ABT7WNM7</accession>
<proteinExistence type="predicted"/>
<dbReference type="RefSeq" id="WP_267980496.1">
    <property type="nucleotide sequence ID" value="NZ_JAPQKF010000002.1"/>
</dbReference>
<keyword evidence="4" id="KW-0812">Transmembrane</keyword>
<dbReference type="InterPro" id="IPR023346">
    <property type="entry name" value="Lysozyme-like_dom_sf"/>
</dbReference>
<keyword evidence="8" id="KW-0472">Membrane</keyword>
<feature type="domain" description="Glycosyl transferase family 51" evidence="10">
    <location>
        <begin position="48"/>
        <end position="147"/>
    </location>
</feature>
<keyword evidence="6" id="KW-0573">Peptidoglycan synthesis</keyword>
<evidence type="ECO:0000256" key="8">
    <source>
        <dbReference type="ARBA" id="ARBA00023136"/>
    </source>
</evidence>
<evidence type="ECO:0000256" key="7">
    <source>
        <dbReference type="ARBA" id="ARBA00022989"/>
    </source>
</evidence>
<evidence type="ECO:0000256" key="1">
    <source>
        <dbReference type="ARBA" id="ARBA00004370"/>
    </source>
</evidence>
<dbReference type="InterPro" id="IPR001264">
    <property type="entry name" value="Glyco_trans_51"/>
</dbReference>
<keyword evidence="12" id="KW-1185">Reference proteome</keyword>
<reference evidence="11" key="1">
    <citation type="submission" date="2023-06" db="EMBL/GenBank/DDBJ databases">
        <title>Two novel species of Acinetobacter isolated from motorbike repairing workshop in Vietnam.</title>
        <authorList>
            <person name="Le N.T.T."/>
        </authorList>
    </citation>
    <scope>NUCLEOTIDE SEQUENCE</scope>
    <source>
        <strain evidence="11">VNH17</strain>
    </source>
</reference>
<dbReference type="Proteomes" id="UP001168524">
    <property type="component" value="Unassembled WGS sequence"/>
</dbReference>
<keyword evidence="9" id="KW-0961">Cell wall biogenesis/degradation</keyword>
<evidence type="ECO:0000256" key="4">
    <source>
        <dbReference type="ARBA" id="ARBA00022692"/>
    </source>
</evidence>
<dbReference type="PANTHER" id="PTHR32282">
    <property type="entry name" value="BINDING PROTEIN TRANSPEPTIDASE, PUTATIVE-RELATED"/>
    <property type="match status" value="1"/>
</dbReference>
<evidence type="ECO:0000259" key="10">
    <source>
        <dbReference type="Pfam" id="PF00912"/>
    </source>
</evidence>
<keyword evidence="3" id="KW-0808">Transferase</keyword>
<dbReference type="InterPro" id="IPR036950">
    <property type="entry name" value="PBP_transglycosylase"/>
</dbReference>
<dbReference type="InterPro" id="IPR050396">
    <property type="entry name" value="Glycosyltr_51/Transpeptidase"/>
</dbReference>
<protein>
    <submittedName>
        <fullName evidence="11">Transglycosylase domain-containing protein</fullName>
    </submittedName>
</protein>
<dbReference type="EMBL" id="JAUDZE010000002">
    <property type="protein sequence ID" value="MDN0014252.1"/>
    <property type="molecule type" value="Genomic_DNA"/>
</dbReference>
<dbReference type="Gene3D" id="1.10.3810.10">
    <property type="entry name" value="Biosynthetic peptidoglycan transglycosylase-like"/>
    <property type="match status" value="1"/>
</dbReference>
<evidence type="ECO:0000256" key="5">
    <source>
        <dbReference type="ARBA" id="ARBA00022960"/>
    </source>
</evidence>
<sequence>MRILYFFLTTPFYVLGKVFIFFNLDNSNNDFLKCCNYLENLDILLDDEIIKILYLAEDHRSNFHYGIDHYAMLRAIYFTHVRKEFQGASTVAQQFVRVITGRYERTLFRKLREQLLAVLITYEFNTKIIGTAYLNIAFLGSGMNGLTGYLRRKKIFLDQLDTLEKIKIVSRLKYPEPIKDKERWSFKMKVRVGNIQSKIVKYKSLPTSL</sequence>
<organism evidence="11 12">
    <name type="scientific">Acinetobacter thutiue</name>
    <dbReference type="NCBI Taxonomy" id="2998078"/>
    <lineage>
        <taxon>Bacteria</taxon>
        <taxon>Pseudomonadati</taxon>
        <taxon>Pseudomonadota</taxon>
        <taxon>Gammaproteobacteria</taxon>
        <taxon>Moraxellales</taxon>
        <taxon>Moraxellaceae</taxon>
        <taxon>Acinetobacter</taxon>
    </lineage>
</organism>
<evidence type="ECO:0000313" key="12">
    <source>
        <dbReference type="Proteomes" id="UP001168524"/>
    </source>
</evidence>
<comment type="pathway">
    <text evidence="2">Cell wall biogenesis; peptidoglycan biosynthesis.</text>
</comment>
<keyword evidence="5" id="KW-0133">Cell shape</keyword>
<comment type="subcellular location">
    <subcellularLocation>
        <location evidence="1">Membrane</location>
    </subcellularLocation>
</comment>
<evidence type="ECO:0000256" key="3">
    <source>
        <dbReference type="ARBA" id="ARBA00022679"/>
    </source>
</evidence>
<evidence type="ECO:0000256" key="6">
    <source>
        <dbReference type="ARBA" id="ARBA00022984"/>
    </source>
</evidence>
<evidence type="ECO:0000256" key="2">
    <source>
        <dbReference type="ARBA" id="ARBA00004752"/>
    </source>
</evidence>
<dbReference type="Pfam" id="PF00912">
    <property type="entry name" value="Transgly"/>
    <property type="match status" value="1"/>
</dbReference>
<evidence type="ECO:0000313" key="11">
    <source>
        <dbReference type="EMBL" id="MDN0014252.1"/>
    </source>
</evidence>
<gene>
    <name evidence="11" type="ORF">QTA56_08375</name>
</gene>
<dbReference type="SUPFAM" id="SSF53955">
    <property type="entry name" value="Lysozyme-like"/>
    <property type="match status" value="1"/>
</dbReference>